<reference evidence="2" key="1">
    <citation type="submission" date="2015-12" db="EMBL/GenBank/DDBJ databases">
        <title>Complete genome sequences of two moderately thermophilic Paenibacillus species.</title>
        <authorList>
            <person name="Butler R.III."/>
            <person name="Wang J."/>
            <person name="Stark B.C."/>
            <person name="Pombert J.-F."/>
        </authorList>
    </citation>
    <scope>NUCLEOTIDE SEQUENCE [LARGE SCALE GENOMIC DNA]</scope>
    <source>
        <strain evidence="2">32O-Y</strain>
    </source>
</reference>
<dbReference type="AlphaFoldDB" id="A0A0U2VI84"/>
<dbReference type="PROSITE" id="PS51257">
    <property type="entry name" value="PROKAR_LIPOPROTEIN"/>
    <property type="match status" value="1"/>
</dbReference>
<organism evidence="1 2">
    <name type="scientific">Paenibacillus naphthalenovorans</name>
    <dbReference type="NCBI Taxonomy" id="162209"/>
    <lineage>
        <taxon>Bacteria</taxon>
        <taxon>Bacillati</taxon>
        <taxon>Bacillota</taxon>
        <taxon>Bacilli</taxon>
        <taxon>Bacillales</taxon>
        <taxon>Paenibacillaceae</taxon>
        <taxon>Paenibacillus</taxon>
    </lineage>
</organism>
<dbReference type="InterPro" id="IPR014226">
    <property type="entry name" value="Spore_IM_YlbJ"/>
</dbReference>
<dbReference type="Pfam" id="PF07670">
    <property type="entry name" value="Gate"/>
    <property type="match status" value="2"/>
</dbReference>
<dbReference type="InterPro" id="IPR011642">
    <property type="entry name" value="Gate_dom"/>
</dbReference>
<dbReference type="EMBL" id="CP013652">
    <property type="protein sequence ID" value="ALS20502.1"/>
    <property type="molecule type" value="Genomic_DNA"/>
</dbReference>
<name>A0A0U2VI84_9BACL</name>
<dbReference type="PATRIC" id="fig|162209.4.peg.108"/>
<dbReference type="Proteomes" id="UP000061660">
    <property type="component" value="Chromosome"/>
</dbReference>
<evidence type="ECO:0000313" key="1">
    <source>
        <dbReference type="EMBL" id="ALS20502.1"/>
    </source>
</evidence>
<dbReference type="RefSeq" id="WP_062406421.1">
    <property type="nucleotide sequence ID" value="NZ_BJCS01000008.1"/>
</dbReference>
<accession>A0A0U2VI84</accession>
<reference evidence="1 2" key="2">
    <citation type="journal article" date="2016" name="Genome Announc.">
        <title>Complete Genome Sequences of Two Interactive Moderate Thermophiles, Paenibacillus napthalenovorans 32O-Y and Paenibacillus sp. 32O-W.</title>
        <authorList>
            <person name="Butler R.R.III."/>
            <person name="Wang J."/>
            <person name="Stark B.C."/>
            <person name="Pombert J.F."/>
        </authorList>
    </citation>
    <scope>NUCLEOTIDE SEQUENCE [LARGE SCALE GENOMIC DNA]</scope>
    <source>
        <strain evidence="1 2">32O-Y</strain>
    </source>
</reference>
<evidence type="ECO:0000313" key="2">
    <source>
        <dbReference type="Proteomes" id="UP000061660"/>
    </source>
</evidence>
<sequence>MRTKDSLMIAAALLAAMLACLMLAFPAESFHASLRGIAIWWDVLFPALFPFFVISEIMLGVGMVHFFGTLLDPLMQPLFRVPGIGGFVMAMGFASGYPIGARLTSQLWEQRLINREEGERLVAFTTSSDPIFLIGAVSVGFFHNAALATVLAAAHYGSAILIGLLMRFHGKPSSGNPSQSSALSAGYSVQKSRTGILRRAFEAMHHARLMDGRSLGVMLQQAIYSGLKLMFVVGGLVVFFSVVMEVMTSSHVMVFFYAAIDSVLQLFGMPPTLSQAVVNGFFEVTLGAKSAGAAENIPLMFQTAIAAWVLSWAGLSVHAQIVSILHHTDLRYIPFIVARFIHGLMAAVLVIVLWKPLGPDRANLTAFIPLPDVTRPLTTLLQHTLPAAALTFTSVLGLLLLLSFGCFIGKRFIKRM</sequence>
<protein>
    <submittedName>
        <fullName evidence="1">Membrane protein</fullName>
    </submittedName>
</protein>
<proteinExistence type="predicted"/>
<dbReference type="KEGG" id="pnp:IJ22_01100"/>
<gene>
    <name evidence="1" type="ORF">IJ22_01100</name>
</gene>
<dbReference type="NCBIfam" id="TIGR02871">
    <property type="entry name" value="spore_ylbJ"/>
    <property type="match status" value="1"/>
</dbReference>
<keyword evidence="2" id="KW-1185">Reference proteome</keyword>
<dbReference type="STRING" id="162209.IJ22_01100"/>